<evidence type="ECO:0000313" key="2">
    <source>
        <dbReference type="Proteomes" id="UP000195402"/>
    </source>
</evidence>
<proteinExistence type="predicted"/>
<name>A0A200QZ20_MACCD</name>
<dbReference type="OMA" id="DEDMIYH"/>
<gene>
    <name evidence="1" type="ORF">BVC80_1317g16</name>
</gene>
<protein>
    <submittedName>
        <fullName evidence="1">Uncharacterized protein</fullName>
    </submittedName>
</protein>
<sequence length="86" mass="9513">MSAYLLKAKSIADNLAAVQNQVTDEDMIYHVLKGLPPEYGPFRTSIKVRPGPLRIQELYSLLQTEELCIQSSISDATVFAATKNLS</sequence>
<reference evidence="1 2" key="1">
    <citation type="journal article" date="2017" name="Mol. Plant">
        <title>The Genome of Medicinal Plant Macleaya cordata Provides New Insights into Benzylisoquinoline Alkaloids Metabolism.</title>
        <authorList>
            <person name="Liu X."/>
            <person name="Liu Y."/>
            <person name="Huang P."/>
            <person name="Ma Y."/>
            <person name="Qing Z."/>
            <person name="Tang Q."/>
            <person name="Cao H."/>
            <person name="Cheng P."/>
            <person name="Zheng Y."/>
            <person name="Yuan Z."/>
            <person name="Zhou Y."/>
            <person name="Liu J."/>
            <person name="Tang Z."/>
            <person name="Zhuo Y."/>
            <person name="Zhang Y."/>
            <person name="Yu L."/>
            <person name="Huang J."/>
            <person name="Yang P."/>
            <person name="Peng Q."/>
            <person name="Zhang J."/>
            <person name="Jiang W."/>
            <person name="Zhang Z."/>
            <person name="Lin K."/>
            <person name="Ro D.K."/>
            <person name="Chen X."/>
            <person name="Xiong X."/>
            <person name="Shang Y."/>
            <person name="Huang S."/>
            <person name="Zeng J."/>
        </authorList>
    </citation>
    <scope>NUCLEOTIDE SEQUENCE [LARGE SCALE GENOMIC DNA]</scope>
    <source>
        <strain evidence="2">cv. BLH2017</strain>
        <tissue evidence="1">Root</tissue>
    </source>
</reference>
<dbReference type="Proteomes" id="UP000195402">
    <property type="component" value="Unassembled WGS sequence"/>
</dbReference>
<dbReference type="PANTHER" id="PTHR47481">
    <property type="match status" value="1"/>
</dbReference>
<accession>A0A200QZ20</accession>
<organism evidence="1 2">
    <name type="scientific">Macleaya cordata</name>
    <name type="common">Five-seeded plume-poppy</name>
    <name type="synonym">Bocconia cordata</name>
    <dbReference type="NCBI Taxonomy" id="56857"/>
    <lineage>
        <taxon>Eukaryota</taxon>
        <taxon>Viridiplantae</taxon>
        <taxon>Streptophyta</taxon>
        <taxon>Embryophyta</taxon>
        <taxon>Tracheophyta</taxon>
        <taxon>Spermatophyta</taxon>
        <taxon>Magnoliopsida</taxon>
        <taxon>Ranunculales</taxon>
        <taxon>Papaveraceae</taxon>
        <taxon>Papaveroideae</taxon>
        <taxon>Macleaya</taxon>
    </lineage>
</organism>
<keyword evidence="2" id="KW-1185">Reference proteome</keyword>
<comment type="caution">
    <text evidence="1">The sequence shown here is derived from an EMBL/GenBank/DDBJ whole genome shotgun (WGS) entry which is preliminary data.</text>
</comment>
<dbReference type="PANTHER" id="PTHR47481:SF31">
    <property type="entry name" value="OS01G0873500 PROTEIN"/>
    <property type="match status" value="1"/>
</dbReference>
<dbReference type="STRING" id="56857.A0A200QZ20"/>
<evidence type="ECO:0000313" key="1">
    <source>
        <dbReference type="EMBL" id="OVA15692.1"/>
    </source>
</evidence>
<dbReference type="InParanoid" id="A0A200QZ20"/>
<dbReference type="AlphaFoldDB" id="A0A200QZ20"/>
<dbReference type="EMBL" id="MVGT01000740">
    <property type="protein sequence ID" value="OVA15692.1"/>
    <property type="molecule type" value="Genomic_DNA"/>
</dbReference>
<dbReference type="OrthoDB" id="1912561at2759"/>